<dbReference type="AlphaFoldDB" id="A0A0S3QUI6"/>
<protein>
    <submittedName>
        <fullName evidence="1">Uncharacterized protein</fullName>
    </submittedName>
</protein>
<evidence type="ECO:0000313" key="1">
    <source>
        <dbReference type="EMBL" id="BAT71989.1"/>
    </source>
</evidence>
<dbReference type="OrthoDB" id="5509673at2"/>
<reference evidence="2" key="1">
    <citation type="journal article" date="2018" name="Science">
        <title>A primordial and reversible TCA cycle in a facultatively chemolithoautotrophic thermophile.</title>
        <authorList>
            <person name="Nunoura T."/>
            <person name="Chikaraishi Y."/>
            <person name="Izaki R."/>
            <person name="Suwa T."/>
            <person name="Sato T."/>
            <person name="Harada T."/>
            <person name="Mori K."/>
            <person name="Kato Y."/>
            <person name="Miyazaki M."/>
            <person name="Shimamura S."/>
            <person name="Yanagawa K."/>
            <person name="Shuto A."/>
            <person name="Ohkouchi N."/>
            <person name="Fujita N."/>
            <person name="Takaki Y."/>
            <person name="Atomi H."/>
            <person name="Takai K."/>
        </authorList>
    </citation>
    <scope>NUCLEOTIDE SEQUENCE [LARGE SCALE GENOMIC DNA]</scope>
    <source>
        <strain evidence="2">DSM 17441 / JCM 13301 / NBRC 103674 / ABI70S6</strain>
    </source>
</reference>
<dbReference type="EMBL" id="AP013035">
    <property type="protein sequence ID" value="BAT71989.1"/>
    <property type="molecule type" value="Genomic_DNA"/>
</dbReference>
<proteinExistence type="predicted"/>
<dbReference type="Proteomes" id="UP000063234">
    <property type="component" value="Chromosome"/>
</dbReference>
<organism evidence="1 2">
    <name type="scientific">Thermosulfidibacter takaii (strain DSM 17441 / JCM 13301 / NBRC 103674 / ABI70S6)</name>
    <dbReference type="NCBI Taxonomy" id="1298851"/>
    <lineage>
        <taxon>Bacteria</taxon>
        <taxon>Pseudomonadati</taxon>
        <taxon>Thermosulfidibacterota</taxon>
        <taxon>Thermosulfidibacteria</taxon>
        <taxon>Thermosulfidibacterales</taxon>
        <taxon>Thermosulfidibacteraceae</taxon>
    </lineage>
</organism>
<keyword evidence="2" id="KW-1185">Reference proteome</keyword>
<dbReference type="RefSeq" id="WP_068549977.1">
    <property type="nucleotide sequence ID" value="NZ_AP013035.1"/>
</dbReference>
<accession>A0A0S3QUI6</accession>
<sequence length="177" mass="20933">MPERCRVILCGFDPMLVRGYVKTGFRAIWWYLPKELYEEYNVQSGDVICGKLLKVYNYNGEVTDEPNLYVEWPTAKETGYAVVVPGSAIVKFKLTEFHFIEFEIQKIKKLKGYKEVEVDMRDEALSQEDIEAMEAIKESKKEPVYEEIEVYPGEMKQRKWWPDDKMKLEFHLDFVPP</sequence>
<gene>
    <name evidence="1" type="ORF">TST_1198</name>
</gene>
<evidence type="ECO:0000313" key="2">
    <source>
        <dbReference type="Proteomes" id="UP000063234"/>
    </source>
</evidence>
<dbReference type="KEGG" id="ttk:TST_1198"/>
<name>A0A0S3QUI6_THET7</name>
<dbReference type="STRING" id="1298851.TST_1198"/>